<keyword evidence="4" id="KW-1185">Reference proteome</keyword>
<evidence type="ECO:0000256" key="1">
    <source>
        <dbReference type="SAM" id="Coils"/>
    </source>
</evidence>
<proteinExistence type="predicted"/>
<dbReference type="Proteomes" id="UP001648503">
    <property type="component" value="Unassembled WGS sequence"/>
</dbReference>
<keyword evidence="2" id="KW-0732">Signal</keyword>
<feature type="signal peptide" evidence="2">
    <location>
        <begin position="1"/>
        <end position="18"/>
    </location>
</feature>
<sequence>MKLISFAVISLLTITVSAQILPGTSAAKYALQSDQNVIHDKIRELTTIEQEQEKLVLELGKSANVERWEKKARLVMERLVKVLKDDSLSEVDKSKVKQLHADAAEDWSEANAALVAKKKELKEATKQLDCMKMKIFILNENIELQLEQDAHSKGPIEASPGSNPHREILEEQADEAYQDFSDLSDVNKNIREGLSKLDSVIDRTEDPKKELELLDTWNKFRIPSNKLLDETKLVKCKCIHAREFQTELGWQSLSSQVWGAFKSFLLGS</sequence>
<gene>
    <name evidence="3" type="ORF">BASA50_008856</name>
</gene>
<keyword evidence="1" id="KW-0175">Coiled coil</keyword>
<protein>
    <submittedName>
        <fullName evidence="3">Uncharacterized protein</fullName>
    </submittedName>
</protein>
<organism evidence="3 4">
    <name type="scientific">Batrachochytrium salamandrivorans</name>
    <dbReference type="NCBI Taxonomy" id="1357716"/>
    <lineage>
        <taxon>Eukaryota</taxon>
        <taxon>Fungi</taxon>
        <taxon>Fungi incertae sedis</taxon>
        <taxon>Chytridiomycota</taxon>
        <taxon>Chytridiomycota incertae sedis</taxon>
        <taxon>Chytridiomycetes</taxon>
        <taxon>Rhizophydiales</taxon>
        <taxon>Rhizophydiales incertae sedis</taxon>
        <taxon>Batrachochytrium</taxon>
    </lineage>
</organism>
<reference evidence="3 4" key="1">
    <citation type="submission" date="2021-02" db="EMBL/GenBank/DDBJ databases">
        <title>Variation within the Batrachochytrium salamandrivorans European outbreak.</title>
        <authorList>
            <person name="Kelly M."/>
            <person name="Pasmans F."/>
            <person name="Shea T.P."/>
            <person name="Munoz J.F."/>
            <person name="Carranza S."/>
            <person name="Cuomo C.A."/>
            <person name="Martel A."/>
        </authorList>
    </citation>
    <scope>NUCLEOTIDE SEQUENCE [LARGE SCALE GENOMIC DNA]</scope>
    <source>
        <strain evidence="3 4">AMFP18/2</strain>
    </source>
</reference>
<name>A0ABQ8F664_9FUNG</name>
<evidence type="ECO:0000313" key="3">
    <source>
        <dbReference type="EMBL" id="KAH6591206.1"/>
    </source>
</evidence>
<dbReference type="EMBL" id="JAFCIX010000415">
    <property type="protein sequence ID" value="KAH6591206.1"/>
    <property type="molecule type" value="Genomic_DNA"/>
</dbReference>
<comment type="caution">
    <text evidence="3">The sequence shown here is derived from an EMBL/GenBank/DDBJ whole genome shotgun (WGS) entry which is preliminary data.</text>
</comment>
<evidence type="ECO:0000256" key="2">
    <source>
        <dbReference type="SAM" id="SignalP"/>
    </source>
</evidence>
<accession>A0ABQ8F664</accession>
<feature type="coiled-coil region" evidence="1">
    <location>
        <begin position="104"/>
        <end position="134"/>
    </location>
</feature>
<evidence type="ECO:0000313" key="4">
    <source>
        <dbReference type="Proteomes" id="UP001648503"/>
    </source>
</evidence>
<feature type="chain" id="PRO_5045789895" evidence="2">
    <location>
        <begin position="19"/>
        <end position="268"/>
    </location>
</feature>